<sequence>MSHPVVSQLVSLFPPAQPGIRYELSMLTERVLITAPPSLPNRVGVGLESPANKGQEETVHAQQHHHAGHRKKMAHTHGRGHDANGTRQDCQKLLPSSSSFVSLSLSLRIRTIEFLPLNHGSVPCFSLFYGAATDRCEGQRTKEIFFSLVPFLSLRSWLGPAGCLSGKGPWPRRWDGMGRGRVGEERARRRVGTPGAFLGYHCLYHGWARYVPDEGSGSGDYNLDASGIWRGAV</sequence>
<organism evidence="2 3">
    <name type="scientific">Cucurbitaria berberidis CBS 394.84</name>
    <dbReference type="NCBI Taxonomy" id="1168544"/>
    <lineage>
        <taxon>Eukaryota</taxon>
        <taxon>Fungi</taxon>
        <taxon>Dikarya</taxon>
        <taxon>Ascomycota</taxon>
        <taxon>Pezizomycotina</taxon>
        <taxon>Dothideomycetes</taxon>
        <taxon>Pleosporomycetidae</taxon>
        <taxon>Pleosporales</taxon>
        <taxon>Pleosporineae</taxon>
        <taxon>Cucurbitariaceae</taxon>
        <taxon>Cucurbitaria</taxon>
    </lineage>
</organism>
<keyword evidence="3" id="KW-1185">Reference proteome</keyword>
<reference evidence="2" key="1">
    <citation type="submission" date="2020-01" db="EMBL/GenBank/DDBJ databases">
        <authorList>
            <consortium name="DOE Joint Genome Institute"/>
            <person name="Haridas S."/>
            <person name="Albert R."/>
            <person name="Binder M."/>
            <person name="Bloem J."/>
            <person name="Labutti K."/>
            <person name="Salamov A."/>
            <person name="Andreopoulos B."/>
            <person name="Baker S.E."/>
            <person name="Barry K."/>
            <person name="Bills G."/>
            <person name="Bluhm B.H."/>
            <person name="Cannon C."/>
            <person name="Castanera R."/>
            <person name="Culley D.E."/>
            <person name="Daum C."/>
            <person name="Ezra D."/>
            <person name="Gonzalez J.B."/>
            <person name="Henrissat B."/>
            <person name="Kuo A."/>
            <person name="Liang C."/>
            <person name="Lipzen A."/>
            <person name="Lutzoni F."/>
            <person name="Magnuson J."/>
            <person name="Mondo S."/>
            <person name="Nolan M."/>
            <person name="Ohm R."/>
            <person name="Pangilinan J."/>
            <person name="Park H.-J."/>
            <person name="Ramirez L."/>
            <person name="Alfaro M."/>
            <person name="Sun H."/>
            <person name="Tritt A."/>
            <person name="Yoshinaga Y."/>
            <person name="Zwiers L.-H."/>
            <person name="Turgeon B.G."/>
            <person name="Goodwin S.B."/>
            <person name="Spatafora J.W."/>
            <person name="Crous P.W."/>
            <person name="Grigoriev I.V."/>
        </authorList>
    </citation>
    <scope>NUCLEOTIDE SEQUENCE</scope>
    <source>
        <strain evidence="2">CBS 394.84</strain>
    </source>
</reference>
<comment type="caution">
    <text evidence="2">The sequence shown here is derived from an EMBL/GenBank/DDBJ whole genome shotgun (WGS) entry which is preliminary data.</text>
</comment>
<evidence type="ECO:0000313" key="2">
    <source>
        <dbReference type="EMBL" id="KAF1851770.1"/>
    </source>
</evidence>
<name>A0A9P4GUU4_9PLEO</name>
<gene>
    <name evidence="2" type="ORF">K460DRAFT_40736</name>
</gene>
<dbReference type="RefSeq" id="XP_040794333.1">
    <property type="nucleotide sequence ID" value="XM_040937064.1"/>
</dbReference>
<dbReference type="AlphaFoldDB" id="A0A9P4GUU4"/>
<dbReference type="EMBL" id="ML976614">
    <property type="protein sequence ID" value="KAF1851770.1"/>
    <property type="molecule type" value="Genomic_DNA"/>
</dbReference>
<evidence type="ECO:0000313" key="3">
    <source>
        <dbReference type="Proteomes" id="UP000800039"/>
    </source>
</evidence>
<protein>
    <submittedName>
        <fullName evidence="2">Uncharacterized protein</fullName>
    </submittedName>
</protein>
<proteinExistence type="predicted"/>
<dbReference type="Proteomes" id="UP000800039">
    <property type="component" value="Unassembled WGS sequence"/>
</dbReference>
<accession>A0A9P4GUU4</accession>
<evidence type="ECO:0000256" key="1">
    <source>
        <dbReference type="SAM" id="MobiDB-lite"/>
    </source>
</evidence>
<feature type="compositionally biased region" description="Basic residues" evidence="1">
    <location>
        <begin position="62"/>
        <end position="78"/>
    </location>
</feature>
<feature type="region of interest" description="Disordered" evidence="1">
    <location>
        <begin position="47"/>
        <end position="86"/>
    </location>
</feature>
<dbReference type="GeneID" id="63854314"/>